<proteinExistence type="predicted"/>
<dbReference type="Proteomes" id="UP000784294">
    <property type="component" value="Unassembled WGS sequence"/>
</dbReference>
<evidence type="ECO:0000313" key="3">
    <source>
        <dbReference type="Proteomes" id="UP000784294"/>
    </source>
</evidence>
<evidence type="ECO:0000256" key="1">
    <source>
        <dbReference type="SAM" id="MobiDB-lite"/>
    </source>
</evidence>
<keyword evidence="3" id="KW-1185">Reference proteome</keyword>
<reference evidence="2" key="1">
    <citation type="submission" date="2018-11" db="EMBL/GenBank/DDBJ databases">
        <authorList>
            <consortium name="Pathogen Informatics"/>
        </authorList>
    </citation>
    <scope>NUCLEOTIDE SEQUENCE</scope>
</reference>
<evidence type="ECO:0000313" key="2">
    <source>
        <dbReference type="EMBL" id="VEL07374.1"/>
    </source>
</evidence>
<protein>
    <submittedName>
        <fullName evidence="2">Uncharacterized protein</fullName>
    </submittedName>
</protein>
<feature type="compositionally biased region" description="Basic and acidic residues" evidence="1">
    <location>
        <begin position="1"/>
        <end position="12"/>
    </location>
</feature>
<gene>
    <name evidence="2" type="ORF">PXEA_LOCUS814</name>
</gene>
<feature type="compositionally biased region" description="Basic residues" evidence="1">
    <location>
        <begin position="20"/>
        <end position="32"/>
    </location>
</feature>
<accession>A0A3S4ZMW0</accession>
<name>A0A3S4ZMW0_9PLAT</name>
<sequence>MVPRSDDVRHMTDGSLAPFHRSRRKLSRKSRRHECSSRANRQLVKRNRSSSSGGTDLRISSRNTFTRSGSKLNNYETSESSKPNFSSQ</sequence>
<dbReference type="EMBL" id="CAAALY010001595">
    <property type="protein sequence ID" value="VEL07374.1"/>
    <property type="molecule type" value="Genomic_DNA"/>
</dbReference>
<organism evidence="2 3">
    <name type="scientific">Protopolystoma xenopodis</name>
    <dbReference type="NCBI Taxonomy" id="117903"/>
    <lineage>
        <taxon>Eukaryota</taxon>
        <taxon>Metazoa</taxon>
        <taxon>Spiralia</taxon>
        <taxon>Lophotrochozoa</taxon>
        <taxon>Platyhelminthes</taxon>
        <taxon>Monogenea</taxon>
        <taxon>Polyopisthocotylea</taxon>
        <taxon>Polystomatidea</taxon>
        <taxon>Polystomatidae</taxon>
        <taxon>Protopolystoma</taxon>
    </lineage>
</organism>
<feature type="compositionally biased region" description="Polar residues" evidence="1">
    <location>
        <begin position="49"/>
        <end position="88"/>
    </location>
</feature>
<comment type="caution">
    <text evidence="2">The sequence shown here is derived from an EMBL/GenBank/DDBJ whole genome shotgun (WGS) entry which is preliminary data.</text>
</comment>
<feature type="region of interest" description="Disordered" evidence="1">
    <location>
        <begin position="1"/>
        <end position="88"/>
    </location>
</feature>
<dbReference type="AlphaFoldDB" id="A0A3S4ZMW0"/>